<dbReference type="PROSITE" id="PS00018">
    <property type="entry name" value="EF_HAND_1"/>
    <property type="match status" value="1"/>
</dbReference>
<dbReference type="InParanoid" id="B4D6R8"/>
<dbReference type="Proteomes" id="UP000005824">
    <property type="component" value="Unassembled WGS sequence"/>
</dbReference>
<dbReference type="STRING" id="497964.CfE428DRAFT_4608"/>
<organism evidence="1 2">
    <name type="scientific">Chthoniobacter flavus Ellin428</name>
    <dbReference type="NCBI Taxonomy" id="497964"/>
    <lineage>
        <taxon>Bacteria</taxon>
        <taxon>Pseudomonadati</taxon>
        <taxon>Verrucomicrobiota</taxon>
        <taxon>Spartobacteria</taxon>
        <taxon>Chthoniobacterales</taxon>
        <taxon>Chthoniobacteraceae</taxon>
        <taxon>Chthoniobacter</taxon>
    </lineage>
</organism>
<protein>
    <recommendedName>
        <fullName evidence="3">EF-hand domain-containing protein</fullName>
    </recommendedName>
</protein>
<dbReference type="AlphaFoldDB" id="B4D6R8"/>
<dbReference type="EMBL" id="ABVL01000016">
    <property type="protein sequence ID" value="EDY17869.1"/>
    <property type="molecule type" value="Genomic_DNA"/>
</dbReference>
<keyword evidence="2" id="KW-1185">Reference proteome</keyword>
<sequence>MNWIKKRYDQLLLAVLAVALLACAITIFLRVQSFPEKFSEAAATVQPNNKVPPVRLEKIEDAKEKLQHPPEWTDPKNADGKPARGSLFVSELYIVGPSGTPEKPDKGALYKDSLTGEPIPNTWFLDAGLPLLDPKVPFQDPDKDGFLNEDEWRAKTDPNNKDSHPAYVSKLFLKRFEKVAFRLIFKAYDGDPKKTKDYSKFSFQIDTLDLRQPSDFLNLGSMVPNTKFKLDKFEFKEAYNDKIQEKEDVSELTLVDTVTNDHIVLVLNKVTDSPDVYANFEYEWPNPNQPQMIRVKKLQEFVLKPEVDDAHHYKLIDINDTEAQIKLPDGSDYTVKKDPRHAGK</sequence>
<dbReference type="InterPro" id="IPR049974">
    <property type="entry name" value="Amuc_1099-like"/>
</dbReference>
<evidence type="ECO:0000313" key="1">
    <source>
        <dbReference type="EMBL" id="EDY17869.1"/>
    </source>
</evidence>
<evidence type="ECO:0008006" key="3">
    <source>
        <dbReference type="Google" id="ProtNLM"/>
    </source>
</evidence>
<dbReference type="PROSITE" id="PS51257">
    <property type="entry name" value="PROKAR_LIPOPROTEIN"/>
    <property type="match status" value="1"/>
</dbReference>
<dbReference type="eggNOG" id="ENOG502ZEMY">
    <property type="taxonomic scope" value="Bacteria"/>
</dbReference>
<accession>B4D6R8</accession>
<evidence type="ECO:0000313" key="2">
    <source>
        <dbReference type="Proteomes" id="UP000005824"/>
    </source>
</evidence>
<dbReference type="InterPro" id="IPR018247">
    <property type="entry name" value="EF_Hand_1_Ca_BS"/>
</dbReference>
<proteinExistence type="predicted"/>
<dbReference type="NCBIfam" id="NF042425">
    <property type="entry name" value="Amuc_1099_fam"/>
    <property type="match status" value="1"/>
</dbReference>
<comment type="caution">
    <text evidence="1">The sequence shown here is derived from an EMBL/GenBank/DDBJ whole genome shotgun (WGS) entry which is preliminary data.</text>
</comment>
<reference evidence="1 2" key="1">
    <citation type="journal article" date="2011" name="J. Bacteriol.">
        <title>Genome sequence of Chthoniobacter flavus Ellin428, an aerobic heterotrophic soil bacterium.</title>
        <authorList>
            <person name="Kant R."/>
            <person name="van Passel M.W."/>
            <person name="Palva A."/>
            <person name="Lucas S."/>
            <person name="Lapidus A."/>
            <person name="Glavina Del Rio T."/>
            <person name="Dalin E."/>
            <person name="Tice H."/>
            <person name="Bruce D."/>
            <person name="Goodwin L."/>
            <person name="Pitluck S."/>
            <person name="Larimer F.W."/>
            <person name="Land M.L."/>
            <person name="Hauser L."/>
            <person name="Sangwan P."/>
            <person name="de Vos W.M."/>
            <person name="Janssen P.H."/>
            <person name="Smidt H."/>
        </authorList>
    </citation>
    <scope>NUCLEOTIDE SEQUENCE [LARGE SCALE GENOMIC DNA]</scope>
    <source>
        <strain evidence="1 2">Ellin428</strain>
    </source>
</reference>
<gene>
    <name evidence="1" type="ORF">CfE428DRAFT_4608</name>
</gene>
<name>B4D6R8_9BACT</name>
<dbReference type="RefSeq" id="WP_006981929.1">
    <property type="nucleotide sequence ID" value="NZ_ABVL01000016.1"/>
</dbReference>